<dbReference type="EMBL" id="CP111025">
    <property type="protein sequence ID" value="WAR26714.1"/>
    <property type="molecule type" value="Genomic_DNA"/>
</dbReference>
<evidence type="ECO:0000313" key="2">
    <source>
        <dbReference type="EMBL" id="WAR26714.1"/>
    </source>
</evidence>
<reference evidence="2" key="1">
    <citation type="submission" date="2022-11" db="EMBL/GenBank/DDBJ databases">
        <title>Centuries of genome instability and evolution in soft-shell clam transmissible cancer (bioRxiv).</title>
        <authorList>
            <person name="Hart S.F.M."/>
            <person name="Yonemitsu M.A."/>
            <person name="Giersch R.M."/>
            <person name="Beal B.F."/>
            <person name="Arriagada G."/>
            <person name="Davis B.W."/>
            <person name="Ostrander E.A."/>
            <person name="Goff S.P."/>
            <person name="Metzger M.J."/>
        </authorList>
    </citation>
    <scope>NUCLEOTIDE SEQUENCE</scope>
    <source>
        <strain evidence="2">MELC-2E11</strain>
        <tissue evidence="2">Siphon/mantle</tissue>
    </source>
</reference>
<gene>
    <name evidence="2" type="ORF">MAR_012418</name>
</gene>
<accession>A0ABY7FZL1</accession>
<protein>
    <submittedName>
        <fullName evidence="2">Uncharacterized protein</fullName>
    </submittedName>
</protein>
<feature type="compositionally biased region" description="Basic and acidic residues" evidence="1">
    <location>
        <begin position="1"/>
        <end position="13"/>
    </location>
</feature>
<sequence>MRADDCDLVDKLVENPQEVSRHATNSSELENVPKRAAQLLANAHPTKAAAAPAEQTAPGKKSELSHISWHGNSTV</sequence>
<organism evidence="2 3">
    <name type="scientific">Mya arenaria</name>
    <name type="common">Soft-shell clam</name>
    <dbReference type="NCBI Taxonomy" id="6604"/>
    <lineage>
        <taxon>Eukaryota</taxon>
        <taxon>Metazoa</taxon>
        <taxon>Spiralia</taxon>
        <taxon>Lophotrochozoa</taxon>
        <taxon>Mollusca</taxon>
        <taxon>Bivalvia</taxon>
        <taxon>Autobranchia</taxon>
        <taxon>Heteroconchia</taxon>
        <taxon>Euheterodonta</taxon>
        <taxon>Imparidentia</taxon>
        <taxon>Neoheterodontei</taxon>
        <taxon>Myida</taxon>
        <taxon>Myoidea</taxon>
        <taxon>Myidae</taxon>
        <taxon>Mya</taxon>
    </lineage>
</organism>
<keyword evidence="3" id="KW-1185">Reference proteome</keyword>
<evidence type="ECO:0000256" key="1">
    <source>
        <dbReference type="SAM" id="MobiDB-lite"/>
    </source>
</evidence>
<feature type="region of interest" description="Disordered" evidence="1">
    <location>
        <begin position="44"/>
        <end position="75"/>
    </location>
</feature>
<dbReference type="Proteomes" id="UP001164746">
    <property type="component" value="Chromosome 14"/>
</dbReference>
<name>A0ABY7FZL1_MYAAR</name>
<feature type="region of interest" description="Disordered" evidence="1">
    <location>
        <begin position="1"/>
        <end position="29"/>
    </location>
</feature>
<proteinExistence type="predicted"/>
<feature type="compositionally biased region" description="Low complexity" evidence="1">
    <location>
        <begin position="44"/>
        <end position="58"/>
    </location>
</feature>
<evidence type="ECO:0000313" key="3">
    <source>
        <dbReference type="Proteomes" id="UP001164746"/>
    </source>
</evidence>